<keyword evidence="7 14" id="KW-0106">Calcium</keyword>
<evidence type="ECO:0000256" key="10">
    <source>
        <dbReference type="ARBA" id="ARBA00022967"/>
    </source>
</evidence>
<dbReference type="InterPro" id="IPR044492">
    <property type="entry name" value="P_typ_ATPase_HD_dom"/>
</dbReference>
<keyword evidence="9" id="KW-0460">Magnesium</keyword>
<dbReference type="InterPro" id="IPR023214">
    <property type="entry name" value="HAD_sf"/>
</dbReference>
<evidence type="ECO:0000259" key="16">
    <source>
        <dbReference type="Pfam" id="PF00122"/>
    </source>
</evidence>
<dbReference type="InterPro" id="IPR018303">
    <property type="entry name" value="ATPase_P-typ_P_site"/>
</dbReference>
<comment type="catalytic activity">
    <reaction evidence="14">
        <text>Ca(2+)(in) + ATP + H2O = Ca(2+)(out) + ADP + phosphate + H(+)</text>
        <dbReference type="Rhea" id="RHEA:18105"/>
        <dbReference type="ChEBI" id="CHEBI:15377"/>
        <dbReference type="ChEBI" id="CHEBI:15378"/>
        <dbReference type="ChEBI" id="CHEBI:29108"/>
        <dbReference type="ChEBI" id="CHEBI:30616"/>
        <dbReference type="ChEBI" id="CHEBI:43474"/>
        <dbReference type="ChEBI" id="CHEBI:456216"/>
        <dbReference type="EC" id="7.2.2.10"/>
    </reaction>
</comment>
<keyword evidence="10" id="KW-1278">Translocase</keyword>
<proteinExistence type="inferred from homology"/>
<evidence type="ECO:0000259" key="17">
    <source>
        <dbReference type="Pfam" id="PF00689"/>
    </source>
</evidence>
<dbReference type="Pfam" id="PF00122">
    <property type="entry name" value="E1-E2_ATPase"/>
    <property type="match status" value="1"/>
</dbReference>
<evidence type="ECO:0000256" key="8">
    <source>
        <dbReference type="ARBA" id="ARBA00022840"/>
    </source>
</evidence>
<dbReference type="InterPro" id="IPR006408">
    <property type="entry name" value="P-type_ATPase_IIB"/>
</dbReference>
<keyword evidence="5" id="KW-0479">Metal-binding</keyword>
<dbReference type="Gene3D" id="3.40.1110.10">
    <property type="entry name" value="Calcium-transporting ATPase, cytoplasmic domain N"/>
    <property type="match status" value="1"/>
</dbReference>
<keyword evidence="12 14" id="KW-0406">Ion transport</keyword>
<dbReference type="SFLD" id="SFLDS00003">
    <property type="entry name" value="Haloacid_Dehalogenase"/>
    <property type="match status" value="1"/>
</dbReference>
<feature type="transmembrane region" description="Helical" evidence="14">
    <location>
        <begin position="394"/>
        <end position="421"/>
    </location>
</feature>
<accession>A0ABR0S585</accession>
<feature type="transmembrane region" description="Helical" evidence="14">
    <location>
        <begin position="917"/>
        <end position="939"/>
    </location>
</feature>
<dbReference type="InterPro" id="IPR008250">
    <property type="entry name" value="ATPase_P-typ_transduc_dom_A_sf"/>
</dbReference>
<protein>
    <recommendedName>
        <fullName evidence="14">Calcium-transporting ATPase</fullName>
        <ecNumber evidence="14">7.2.2.10</ecNumber>
    </recommendedName>
</protein>
<evidence type="ECO:0000256" key="5">
    <source>
        <dbReference type="ARBA" id="ARBA00022723"/>
    </source>
</evidence>
<keyword evidence="4 14" id="KW-0812">Transmembrane</keyword>
<evidence type="ECO:0000256" key="9">
    <source>
        <dbReference type="ARBA" id="ARBA00022842"/>
    </source>
</evidence>
<dbReference type="SFLD" id="SFLDG00002">
    <property type="entry name" value="C1.7:_P-type_atpase_like"/>
    <property type="match status" value="1"/>
</dbReference>
<dbReference type="EC" id="7.2.2.10" evidence="14"/>
<dbReference type="InterPro" id="IPR004014">
    <property type="entry name" value="ATPase_P-typ_cation-transptr_N"/>
</dbReference>
<evidence type="ECO:0000256" key="4">
    <source>
        <dbReference type="ARBA" id="ARBA00022692"/>
    </source>
</evidence>
<sequence length="1134" mass="123407">MPDSDHDDGGRGRGFVVDTTDALTPDPGTEDMFRVDDNKFAFSPGQLSKLLNPKSLNAFYALGLSVEETNFDGSIAFEDVAPEGTPKYGVAGDTVPEGTGEVGIYIPPHSNPNPTGIYADRERVFRDNRLPDRKEKSLLEIAWTTYNDKVLILLTIAAIISLALGLYQTFGTEHEPGEARVEWVEGVAIIVAIVIVVLVGTLNDWHMQRQFSQLNKKSNNRTVRVIRSGKSQEMSVFDIMVGDVMHLDTGDIVPVDGIFIDGNAVKCDESSATGESDLLRKTPASDVFAALLDPEAEGVEKLDPFIISGSKVNEGNGTFIVTAVGVNSSYGRITMSLRTEQDATPLQKKLNVLADWIARVGAGAALLLFIVLFIKFCVQLPGNHGSPSQKGQDFLKIFIVSVTVVVVAVPEGLPLAVTLALSFATIKMLRDNNLVRILKACETMGNATTICSDKTGTLTQNKMTVVATTLGKSLSFGESLPLPSRVGSPSRDIASIQNVKVSEFVYAMNSEVKDLLIQSNVLNSTAFEGAQEGDEAFIGSKTEVALLTFCRDNLGAGPVQEIRSSVQVVQVVPFDSKLKYSAIVIKLANDKYRAYVKGASEILLDRCTNLLENVPEDHLTSAPMTDKDRELVSLTIDTYARGTLRTIGSSYRDFASWPPANAISEEDPKLADFDKVHEDMTLIAIYGIKDPLRPTVVDAIKDCHRAGICVRMVTGDNIKTATAIATECGIYREGGITMEGPTFRRLSPAELKTTVKNLQVLARSSPEDKRILVKTLKDLGETVAVTGDGTNDAPALKLADIGFSMGIAGTEVAKEASSIVLLDDNFASIVKGIMWGRAVNDSVKKFLQFQLTVNVTAVVLTFVSAVASSKEESVLNAVQLLWVNLIMDTFAALALATDPPSPSILDRKPDRKSAPLITARMSKMIIGQAICQLAITFVLHFAGRSLLGYGDTAKDTKRLSTLVFNTFVWLQIFNEINNRRLDNKLNVFENIHRNLFFIFINIIMVGGQVLIIFVGDEAFKITSLNGKEWGLSIGLGAISLPWGAFIRLIPDSWVSSCVPEFISKKFATPEPSADETAGPLQSDDDFIAKPPLRVMSSIRGPRVQEQMGIRAMMNRMKDKTKGQTNINTKDQEKP</sequence>
<dbReference type="Pfam" id="PF00689">
    <property type="entry name" value="Cation_ATPase_C"/>
    <property type="match status" value="1"/>
</dbReference>
<dbReference type="Gene3D" id="3.40.50.1000">
    <property type="entry name" value="HAD superfamily/HAD-like"/>
    <property type="match status" value="1"/>
</dbReference>
<dbReference type="PANTHER" id="PTHR24093:SF369">
    <property type="entry name" value="CALCIUM-TRANSPORTING ATPASE"/>
    <property type="match status" value="1"/>
</dbReference>
<evidence type="ECO:0000256" key="13">
    <source>
        <dbReference type="ARBA" id="ARBA00023136"/>
    </source>
</evidence>
<evidence type="ECO:0000256" key="15">
    <source>
        <dbReference type="SAM" id="MobiDB-lite"/>
    </source>
</evidence>
<evidence type="ECO:0000256" key="11">
    <source>
        <dbReference type="ARBA" id="ARBA00022989"/>
    </source>
</evidence>
<comment type="caution">
    <text evidence="14">Lacks conserved residue(s) required for the propagation of feature annotation.</text>
</comment>
<evidence type="ECO:0000256" key="6">
    <source>
        <dbReference type="ARBA" id="ARBA00022741"/>
    </source>
</evidence>
<dbReference type="SUPFAM" id="SSF81660">
    <property type="entry name" value="Metal cation-transporting ATPase, ATP-binding domain N"/>
    <property type="match status" value="1"/>
</dbReference>
<keyword evidence="2 14" id="KW-0813">Transport</keyword>
<feature type="transmembrane region" description="Helical" evidence="14">
    <location>
        <begin position="1029"/>
        <end position="1049"/>
    </location>
</feature>
<comment type="function">
    <text evidence="14">Catalyzes the hydrolysis of ATP coupled with the transport of calcium.</text>
</comment>
<dbReference type="PANTHER" id="PTHR24093">
    <property type="entry name" value="CATION TRANSPORTING ATPASE"/>
    <property type="match status" value="1"/>
</dbReference>
<dbReference type="InterPro" id="IPR023299">
    <property type="entry name" value="ATPase_P-typ_cyto_dom_N"/>
</dbReference>
<dbReference type="SFLD" id="SFLDF00027">
    <property type="entry name" value="p-type_atpase"/>
    <property type="match status" value="1"/>
</dbReference>
<comment type="similarity">
    <text evidence="14">Belongs to the cation transport ATPase (P-type) (TC 3.A.3) family.</text>
</comment>
<keyword evidence="11 14" id="KW-1133">Transmembrane helix</keyword>
<dbReference type="InterPro" id="IPR059000">
    <property type="entry name" value="ATPase_P-type_domA"/>
</dbReference>
<dbReference type="Pfam" id="PF00690">
    <property type="entry name" value="Cation_ATPase_N"/>
    <property type="match status" value="1"/>
</dbReference>
<dbReference type="NCBIfam" id="TIGR01517">
    <property type="entry name" value="ATPase-IIB_Ca"/>
    <property type="match status" value="1"/>
</dbReference>
<evidence type="ECO:0000256" key="1">
    <source>
        <dbReference type="ARBA" id="ARBA00004127"/>
    </source>
</evidence>
<keyword evidence="3 14" id="KW-0109">Calcium transport</keyword>
<evidence type="ECO:0000256" key="3">
    <source>
        <dbReference type="ARBA" id="ARBA00022568"/>
    </source>
</evidence>
<dbReference type="Gene3D" id="1.20.1110.10">
    <property type="entry name" value="Calcium-transporting ATPase, transmembrane domain"/>
    <property type="match status" value="1"/>
</dbReference>
<evidence type="ECO:0000256" key="2">
    <source>
        <dbReference type="ARBA" id="ARBA00022448"/>
    </source>
</evidence>
<dbReference type="EMBL" id="JAVFKD010000016">
    <property type="protein sequence ID" value="KAK5987324.1"/>
    <property type="molecule type" value="Genomic_DNA"/>
</dbReference>
<feature type="region of interest" description="Disordered" evidence="15">
    <location>
        <begin position="1"/>
        <end position="28"/>
    </location>
</feature>
<feature type="domain" description="Cation-transporting P-type ATPase N-terminal" evidence="18">
    <location>
        <begin position="119"/>
        <end position="161"/>
    </location>
</feature>
<evidence type="ECO:0000313" key="20">
    <source>
        <dbReference type="Proteomes" id="UP001338125"/>
    </source>
</evidence>
<feature type="transmembrane region" description="Helical" evidence="14">
    <location>
        <begin position="356"/>
        <end position="374"/>
    </location>
</feature>
<keyword evidence="13 14" id="KW-0472">Membrane</keyword>
<organism evidence="19 20">
    <name type="scientific">Cladobotryum mycophilum</name>
    <dbReference type="NCBI Taxonomy" id="491253"/>
    <lineage>
        <taxon>Eukaryota</taxon>
        <taxon>Fungi</taxon>
        <taxon>Dikarya</taxon>
        <taxon>Ascomycota</taxon>
        <taxon>Pezizomycotina</taxon>
        <taxon>Sordariomycetes</taxon>
        <taxon>Hypocreomycetidae</taxon>
        <taxon>Hypocreales</taxon>
        <taxon>Hypocreaceae</taxon>
        <taxon>Cladobotryum</taxon>
    </lineage>
</organism>
<keyword evidence="6 14" id="KW-0547">Nucleotide-binding</keyword>
<dbReference type="PROSITE" id="PS00154">
    <property type="entry name" value="ATPASE_E1_E2"/>
    <property type="match status" value="1"/>
</dbReference>
<comment type="subcellular location">
    <subcellularLocation>
        <location evidence="1">Endomembrane system</location>
        <topology evidence="1">Multi-pass membrane protein</topology>
    </subcellularLocation>
    <subcellularLocation>
        <location evidence="14">Membrane</location>
        <topology evidence="14">Multi-pass membrane protein</topology>
    </subcellularLocation>
</comment>
<dbReference type="PRINTS" id="PR00119">
    <property type="entry name" value="CATATPASE"/>
</dbReference>
<feature type="transmembrane region" description="Helical" evidence="14">
    <location>
        <begin position="150"/>
        <end position="171"/>
    </location>
</feature>
<feature type="domain" description="Cation-transporting P-type ATPase C-terminal" evidence="17">
    <location>
        <begin position="873"/>
        <end position="1049"/>
    </location>
</feature>
<evidence type="ECO:0000256" key="14">
    <source>
        <dbReference type="RuleBase" id="RU361146"/>
    </source>
</evidence>
<gene>
    <name evidence="19" type="ORF">PT974_11449</name>
</gene>
<dbReference type="Proteomes" id="UP001338125">
    <property type="component" value="Unassembled WGS sequence"/>
</dbReference>
<feature type="transmembrane region" description="Helical" evidence="14">
    <location>
        <begin position="846"/>
        <end position="867"/>
    </location>
</feature>
<dbReference type="SUPFAM" id="SSF81653">
    <property type="entry name" value="Calcium ATPase, transduction domain A"/>
    <property type="match status" value="1"/>
</dbReference>
<feature type="region of interest" description="Disordered" evidence="15">
    <location>
        <begin position="1114"/>
        <end position="1134"/>
    </location>
</feature>
<keyword evidence="20" id="KW-1185">Reference proteome</keyword>
<name>A0ABR0S585_9HYPO</name>
<dbReference type="InterPro" id="IPR001757">
    <property type="entry name" value="P_typ_ATPase"/>
</dbReference>
<reference evidence="19 20" key="1">
    <citation type="submission" date="2024-01" db="EMBL/GenBank/DDBJ databases">
        <title>Complete genome of Cladobotryum mycophilum ATHUM6906.</title>
        <authorList>
            <person name="Christinaki A.C."/>
            <person name="Myridakis A.I."/>
            <person name="Kouvelis V.N."/>
        </authorList>
    </citation>
    <scope>NUCLEOTIDE SEQUENCE [LARGE SCALE GENOMIC DNA]</scope>
    <source>
        <strain evidence="19 20">ATHUM6906</strain>
    </source>
</reference>
<dbReference type="InterPro" id="IPR036412">
    <property type="entry name" value="HAD-like_sf"/>
</dbReference>
<dbReference type="SUPFAM" id="SSF81665">
    <property type="entry name" value="Calcium ATPase, transmembrane domain M"/>
    <property type="match status" value="1"/>
</dbReference>
<dbReference type="CDD" id="cd02081">
    <property type="entry name" value="P-type_ATPase_Ca_PMCA-like"/>
    <property type="match status" value="1"/>
</dbReference>
<evidence type="ECO:0000259" key="18">
    <source>
        <dbReference type="Pfam" id="PF00690"/>
    </source>
</evidence>
<evidence type="ECO:0000313" key="19">
    <source>
        <dbReference type="EMBL" id="KAK5987324.1"/>
    </source>
</evidence>
<comment type="caution">
    <text evidence="19">The sequence shown here is derived from an EMBL/GenBank/DDBJ whole genome shotgun (WGS) entry which is preliminary data.</text>
</comment>
<feature type="domain" description="P-type ATPase A" evidence="16">
    <location>
        <begin position="219"/>
        <end position="336"/>
    </location>
</feature>
<dbReference type="Gene3D" id="2.70.150.10">
    <property type="entry name" value="Calcium-transporting ATPase, cytoplasmic transduction domain A"/>
    <property type="match status" value="1"/>
</dbReference>
<dbReference type="InterPro" id="IPR023298">
    <property type="entry name" value="ATPase_P-typ_TM_dom_sf"/>
</dbReference>
<dbReference type="Pfam" id="PF13246">
    <property type="entry name" value="Cation_ATPase"/>
    <property type="match status" value="1"/>
</dbReference>
<feature type="transmembrane region" description="Helical" evidence="14">
    <location>
        <begin position="183"/>
        <end position="202"/>
    </location>
</feature>
<dbReference type="InterPro" id="IPR006068">
    <property type="entry name" value="ATPase_P-typ_cation-transptr_C"/>
</dbReference>
<evidence type="ECO:0000256" key="12">
    <source>
        <dbReference type="ARBA" id="ARBA00023065"/>
    </source>
</evidence>
<evidence type="ECO:0000256" key="7">
    <source>
        <dbReference type="ARBA" id="ARBA00022837"/>
    </source>
</evidence>
<dbReference type="SUPFAM" id="SSF56784">
    <property type="entry name" value="HAD-like"/>
    <property type="match status" value="1"/>
</dbReference>
<dbReference type="PRINTS" id="PR00120">
    <property type="entry name" value="HATPASE"/>
</dbReference>
<dbReference type="NCBIfam" id="TIGR01494">
    <property type="entry name" value="ATPase_P-type"/>
    <property type="match status" value="2"/>
</dbReference>
<keyword evidence="8 14" id="KW-0067">ATP-binding</keyword>
<feature type="transmembrane region" description="Helical" evidence="14">
    <location>
        <begin position="995"/>
        <end position="1014"/>
    </location>
</feature>